<keyword evidence="3" id="KW-1185">Reference proteome</keyword>
<accession>A0A366IFF5</accession>
<feature type="compositionally biased region" description="Basic and acidic residues" evidence="1">
    <location>
        <begin position="21"/>
        <end position="35"/>
    </location>
</feature>
<protein>
    <submittedName>
        <fullName evidence="2">Uncharacterized protein</fullName>
    </submittedName>
</protein>
<evidence type="ECO:0000313" key="3">
    <source>
        <dbReference type="Proteomes" id="UP000253490"/>
    </source>
</evidence>
<comment type="caution">
    <text evidence="2">The sequence shown here is derived from an EMBL/GenBank/DDBJ whole genome shotgun (WGS) entry which is preliminary data.</text>
</comment>
<gene>
    <name evidence="2" type="ORF">DES36_101145</name>
</gene>
<evidence type="ECO:0000256" key="1">
    <source>
        <dbReference type="SAM" id="MobiDB-lite"/>
    </source>
</evidence>
<sequence>MPKAEILAFGRENAPSHPRALAKDLDPKGIPKADG</sequence>
<dbReference type="AlphaFoldDB" id="A0A366IFF5"/>
<dbReference type="EMBL" id="QNRX01000001">
    <property type="protein sequence ID" value="RBP70091.1"/>
    <property type="molecule type" value="Genomic_DNA"/>
</dbReference>
<feature type="region of interest" description="Disordered" evidence="1">
    <location>
        <begin position="1"/>
        <end position="35"/>
    </location>
</feature>
<evidence type="ECO:0000313" key="2">
    <source>
        <dbReference type="EMBL" id="RBP70091.1"/>
    </source>
</evidence>
<reference evidence="2 3" key="1">
    <citation type="submission" date="2018-06" db="EMBL/GenBank/DDBJ databases">
        <title>Genomic Encyclopedia of Type Strains, Phase IV (KMG-IV): sequencing the most valuable type-strain genomes for metagenomic binning, comparative biology and taxonomic classification.</title>
        <authorList>
            <person name="Goeker M."/>
        </authorList>
    </citation>
    <scope>NUCLEOTIDE SEQUENCE [LARGE SCALE GENOMIC DNA]</scope>
    <source>
        <strain evidence="2 3">DSM 22112</strain>
    </source>
</reference>
<organism evidence="2 3">
    <name type="scientific">Alkalibaculum bacchi</name>
    <dbReference type="NCBI Taxonomy" id="645887"/>
    <lineage>
        <taxon>Bacteria</taxon>
        <taxon>Bacillati</taxon>
        <taxon>Bacillota</taxon>
        <taxon>Clostridia</taxon>
        <taxon>Eubacteriales</taxon>
        <taxon>Eubacteriaceae</taxon>
        <taxon>Alkalibaculum</taxon>
    </lineage>
</organism>
<name>A0A366IFF5_9FIRM</name>
<dbReference type="Proteomes" id="UP000253490">
    <property type="component" value="Unassembled WGS sequence"/>
</dbReference>
<proteinExistence type="predicted"/>